<dbReference type="Gene3D" id="1.20.120.530">
    <property type="entry name" value="GntR ligand-binding domain-like"/>
    <property type="match status" value="1"/>
</dbReference>
<dbReference type="SMART" id="SM00345">
    <property type="entry name" value="HTH_GNTR"/>
    <property type="match status" value="1"/>
</dbReference>
<proteinExistence type="predicted"/>
<keyword evidence="2" id="KW-0238">DNA-binding</keyword>
<dbReference type="PANTHER" id="PTHR43537">
    <property type="entry name" value="TRANSCRIPTIONAL REGULATOR, GNTR FAMILY"/>
    <property type="match status" value="1"/>
</dbReference>
<dbReference type="Pfam" id="PF07729">
    <property type="entry name" value="FCD"/>
    <property type="match status" value="1"/>
</dbReference>
<dbReference type="PROSITE" id="PS50949">
    <property type="entry name" value="HTH_GNTR"/>
    <property type="match status" value="1"/>
</dbReference>
<dbReference type="InterPro" id="IPR036390">
    <property type="entry name" value="WH_DNA-bd_sf"/>
</dbReference>
<dbReference type="InterPro" id="IPR000485">
    <property type="entry name" value="AsnC-type_HTH_dom"/>
</dbReference>
<dbReference type="Proteomes" id="UP000244898">
    <property type="component" value="Unassembled WGS sequence"/>
</dbReference>
<evidence type="ECO:0000313" key="6">
    <source>
        <dbReference type="Proteomes" id="UP000244898"/>
    </source>
</evidence>
<dbReference type="InterPro" id="IPR008920">
    <property type="entry name" value="TF_FadR/GntR_C"/>
</dbReference>
<evidence type="ECO:0000259" key="4">
    <source>
        <dbReference type="PROSITE" id="PS50949"/>
    </source>
</evidence>
<evidence type="ECO:0000313" key="5">
    <source>
        <dbReference type="EMBL" id="SPJ27683.1"/>
    </source>
</evidence>
<dbReference type="SUPFAM" id="SSF48008">
    <property type="entry name" value="GntR ligand-binding domain-like"/>
    <property type="match status" value="1"/>
</dbReference>
<dbReference type="PANTHER" id="PTHR43537:SF45">
    <property type="entry name" value="GNTR FAMILY REGULATORY PROTEIN"/>
    <property type="match status" value="1"/>
</dbReference>
<evidence type="ECO:0000256" key="1">
    <source>
        <dbReference type="ARBA" id="ARBA00023015"/>
    </source>
</evidence>
<evidence type="ECO:0000256" key="3">
    <source>
        <dbReference type="ARBA" id="ARBA00023163"/>
    </source>
</evidence>
<dbReference type="SUPFAM" id="SSF46785">
    <property type="entry name" value="Winged helix' DNA-binding domain"/>
    <property type="match status" value="1"/>
</dbReference>
<organism evidence="5 6">
    <name type="scientific">Falsiruegeria mediterranea M17</name>
    <dbReference type="NCBI Taxonomy" id="1200281"/>
    <lineage>
        <taxon>Bacteria</taxon>
        <taxon>Pseudomonadati</taxon>
        <taxon>Pseudomonadota</taxon>
        <taxon>Alphaproteobacteria</taxon>
        <taxon>Rhodobacterales</taxon>
        <taxon>Roseobacteraceae</taxon>
        <taxon>Falsiruegeria</taxon>
    </lineage>
</organism>
<protein>
    <recommendedName>
        <fullName evidence="4">HTH gntR-type domain-containing protein</fullName>
    </recommendedName>
</protein>
<dbReference type="PRINTS" id="PR00033">
    <property type="entry name" value="HTHASNC"/>
</dbReference>
<sequence length="224" mass="25491">MTSAILENNDFKARDRFVILHQELRNRICLLDYAPGTRLSETELAEEFGVSRTPLRRVLARLEDEGLVKSVQGVGTFVTDVNIDELAQTYQLRMELAEMVGKLSPKQPDAQLSAHLTELSRRAKTLVQNPEPRAFAQLNMEFFLARLALTDNAPLQEVSQRLYVQTARIWLKSFFASIIDLNEEIRVFAREVDEVTAAIELGDLQAAALIQRAHISMSYSRMKR</sequence>
<dbReference type="EMBL" id="ONZG01000002">
    <property type="protein sequence ID" value="SPJ27683.1"/>
    <property type="molecule type" value="Genomic_DNA"/>
</dbReference>
<dbReference type="RefSeq" id="WP_235824023.1">
    <property type="nucleotide sequence ID" value="NZ_ONZG01000002.1"/>
</dbReference>
<dbReference type="AlphaFoldDB" id="A0A2R8C5P5"/>
<keyword evidence="6" id="KW-1185">Reference proteome</keyword>
<keyword evidence="1" id="KW-0805">Transcription regulation</keyword>
<accession>A0A2R8C5P5</accession>
<gene>
    <name evidence="5" type="ORF">TRM7615_01174</name>
</gene>
<dbReference type="InterPro" id="IPR011711">
    <property type="entry name" value="GntR_C"/>
</dbReference>
<dbReference type="GO" id="GO:0043565">
    <property type="term" value="F:sequence-specific DNA binding"/>
    <property type="evidence" value="ECO:0007669"/>
    <property type="project" value="InterPro"/>
</dbReference>
<keyword evidence="3" id="KW-0804">Transcription</keyword>
<dbReference type="PRINTS" id="PR00035">
    <property type="entry name" value="HTHGNTR"/>
</dbReference>
<dbReference type="CDD" id="cd07377">
    <property type="entry name" value="WHTH_GntR"/>
    <property type="match status" value="1"/>
</dbReference>
<dbReference type="GO" id="GO:0003700">
    <property type="term" value="F:DNA-binding transcription factor activity"/>
    <property type="evidence" value="ECO:0007669"/>
    <property type="project" value="InterPro"/>
</dbReference>
<dbReference type="InterPro" id="IPR000524">
    <property type="entry name" value="Tscrpt_reg_HTH_GntR"/>
</dbReference>
<evidence type="ECO:0000256" key="2">
    <source>
        <dbReference type="ARBA" id="ARBA00023125"/>
    </source>
</evidence>
<dbReference type="Gene3D" id="1.10.10.10">
    <property type="entry name" value="Winged helix-like DNA-binding domain superfamily/Winged helix DNA-binding domain"/>
    <property type="match status" value="1"/>
</dbReference>
<reference evidence="6" key="1">
    <citation type="submission" date="2018-03" db="EMBL/GenBank/DDBJ databases">
        <authorList>
            <person name="Rodrigo-Torres L."/>
            <person name="Arahal R. D."/>
            <person name="Lucena T."/>
        </authorList>
    </citation>
    <scope>NUCLEOTIDE SEQUENCE [LARGE SCALE GENOMIC DNA]</scope>
    <source>
        <strain evidence="6">CECT 7615</strain>
    </source>
</reference>
<dbReference type="InterPro" id="IPR036388">
    <property type="entry name" value="WH-like_DNA-bd_sf"/>
</dbReference>
<feature type="domain" description="HTH gntR-type" evidence="4">
    <location>
        <begin position="14"/>
        <end position="81"/>
    </location>
</feature>
<name>A0A2R8C5P5_9RHOB</name>
<dbReference type="Pfam" id="PF00392">
    <property type="entry name" value="GntR"/>
    <property type="match status" value="1"/>
</dbReference>